<sequence>MISVLKDQKGRSFLIMMILSLLLIWNKMILFIVGITLLFFVELFVSMQQHNLSKFKDVAQYIVMLTFIALGVFNDNIVYIIIGFFSLLFINLLLKMFMSRS</sequence>
<evidence type="ECO:0000313" key="3">
    <source>
        <dbReference type="Proteomes" id="UP000275076"/>
    </source>
</evidence>
<organism evidence="2 3">
    <name type="scientific">Salibacterium salarium</name>
    <dbReference type="NCBI Taxonomy" id="284579"/>
    <lineage>
        <taxon>Bacteria</taxon>
        <taxon>Bacillati</taxon>
        <taxon>Bacillota</taxon>
        <taxon>Bacilli</taxon>
        <taxon>Bacillales</taxon>
        <taxon>Bacillaceae</taxon>
    </lineage>
</organism>
<dbReference type="EMBL" id="RBVX01000021">
    <property type="protein sequence ID" value="RSL31717.1"/>
    <property type="molecule type" value="Genomic_DNA"/>
</dbReference>
<protein>
    <submittedName>
        <fullName evidence="2">Uncharacterized protein</fullName>
    </submittedName>
</protein>
<accession>A0A428N040</accession>
<comment type="caution">
    <text evidence="2">The sequence shown here is derived from an EMBL/GenBank/DDBJ whole genome shotgun (WGS) entry which is preliminary data.</text>
</comment>
<reference evidence="2 3" key="1">
    <citation type="submission" date="2018-10" db="EMBL/GenBank/DDBJ databases">
        <title>Draft genome sequence of Bacillus salarius IM0101, isolated from a hypersaline soil in Inner Mongolia, China.</title>
        <authorList>
            <person name="Yamprayoonswat W."/>
            <person name="Boonvisut S."/>
            <person name="Jumpathong W."/>
            <person name="Sittihan S."/>
            <person name="Ruangsuj P."/>
            <person name="Wanthongcharoen S."/>
            <person name="Thongpramul N."/>
            <person name="Pimmason S."/>
            <person name="Yu B."/>
            <person name="Yasawong M."/>
        </authorList>
    </citation>
    <scope>NUCLEOTIDE SEQUENCE [LARGE SCALE GENOMIC DNA]</scope>
    <source>
        <strain evidence="2 3">IM0101</strain>
    </source>
</reference>
<dbReference type="AlphaFoldDB" id="A0A428N040"/>
<feature type="transmembrane region" description="Helical" evidence="1">
    <location>
        <begin position="61"/>
        <end position="94"/>
    </location>
</feature>
<name>A0A428N040_9BACI</name>
<proteinExistence type="predicted"/>
<gene>
    <name evidence="2" type="ORF">D7Z54_18975</name>
</gene>
<keyword evidence="1" id="KW-1133">Transmembrane helix</keyword>
<evidence type="ECO:0000313" key="2">
    <source>
        <dbReference type="EMBL" id="RSL31717.1"/>
    </source>
</evidence>
<keyword evidence="1" id="KW-0812">Transmembrane</keyword>
<dbReference type="Proteomes" id="UP000275076">
    <property type="component" value="Unassembled WGS sequence"/>
</dbReference>
<keyword evidence="1" id="KW-0472">Membrane</keyword>
<evidence type="ECO:0000256" key="1">
    <source>
        <dbReference type="SAM" id="Phobius"/>
    </source>
</evidence>
<keyword evidence="3" id="KW-1185">Reference proteome</keyword>
<feature type="transmembrane region" description="Helical" evidence="1">
    <location>
        <begin position="12"/>
        <end position="41"/>
    </location>
</feature>